<dbReference type="SUPFAM" id="SSF48403">
    <property type="entry name" value="Ankyrin repeat"/>
    <property type="match status" value="2"/>
</dbReference>
<dbReference type="InterPro" id="IPR027417">
    <property type="entry name" value="P-loop_NTPase"/>
</dbReference>
<protein>
    <submittedName>
        <fullName evidence="4">Uncharacterized protein</fullName>
    </submittedName>
</protein>
<feature type="repeat" description="ANK" evidence="3">
    <location>
        <begin position="1134"/>
        <end position="1166"/>
    </location>
</feature>
<feature type="repeat" description="ANK" evidence="3">
    <location>
        <begin position="1366"/>
        <end position="1389"/>
    </location>
</feature>
<evidence type="ECO:0000313" key="5">
    <source>
        <dbReference type="Proteomes" id="UP001168821"/>
    </source>
</evidence>
<dbReference type="SUPFAM" id="SSF52540">
    <property type="entry name" value="P-loop containing nucleoside triphosphate hydrolases"/>
    <property type="match status" value="1"/>
</dbReference>
<dbReference type="Pfam" id="PF12796">
    <property type="entry name" value="Ank_2"/>
    <property type="match status" value="3"/>
</dbReference>
<dbReference type="PANTHER" id="PTHR24189:SF50">
    <property type="entry name" value="ANKYRIN REPEAT AND SOCS BOX PROTEIN 2"/>
    <property type="match status" value="1"/>
</dbReference>
<dbReference type="EMBL" id="JALNTZ010000003">
    <property type="protein sequence ID" value="KAJ3657644.1"/>
    <property type="molecule type" value="Genomic_DNA"/>
</dbReference>
<comment type="caution">
    <text evidence="4">The sequence shown here is derived from an EMBL/GenBank/DDBJ whole genome shotgun (WGS) entry which is preliminary data.</text>
</comment>
<evidence type="ECO:0000256" key="1">
    <source>
        <dbReference type="ARBA" id="ARBA00022737"/>
    </source>
</evidence>
<dbReference type="InterPro" id="IPR036770">
    <property type="entry name" value="Ankyrin_rpt-contain_sf"/>
</dbReference>
<dbReference type="PROSITE" id="PS50297">
    <property type="entry name" value="ANK_REP_REGION"/>
    <property type="match status" value="9"/>
</dbReference>
<feature type="repeat" description="ANK" evidence="3">
    <location>
        <begin position="1167"/>
        <end position="1199"/>
    </location>
</feature>
<dbReference type="Pfam" id="PF13637">
    <property type="entry name" value="Ank_4"/>
    <property type="match status" value="1"/>
</dbReference>
<dbReference type="Proteomes" id="UP001168821">
    <property type="component" value="Unassembled WGS sequence"/>
</dbReference>
<dbReference type="PRINTS" id="PR01415">
    <property type="entry name" value="ANKYRIN"/>
</dbReference>
<dbReference type="PANTHER" id="PTHR24189">
    <property type="entry name" value="MYOTROPHIN"/>
    <property type="match status" value="1"/>
</dbReference>
<sequence>MNDCCEQKPNKLDKPRKMTSHEDQEYEILLPALFTLFFLEDDTIRNFVLRSNVQKFASFGDLIITLYRTDEEENYAFQVKHKEKQNCVLSPTFLESETKSDFAVLKYCEEFSGIAEREKYSFVTYTNAYFNSEEMNEVACFDINCCDDSPGKKYFYKPSSANARIYNFRSNTKTKTTSLATKQTYESFLERFVLYTSQQNWREVQEAIVENFQRIFRTSDRSAALEYIDYFKNWKLNEYTNVELNREELVIKILDLILTPHVVAPSNWTEDLALLERGFAKFDFVLTSDFSDEELSTIVSPPEFESEEEVIRLAKNLRLLMKNDNQFSDSKQEMDVKHKIGYYRKGKPIVVKVHEGNVDTIFATVSKFKKTGDSLHFIFAGNSQVVKEKLASFTVFESLYDLMKLDKEIYEEMVKEMKIFLFGEKYLYCDFFDKEEIATQMTIKDIFRMLASTFLLSIHKEVLPEPYIPRFLSKTLVKVESMDEFRNDLLVVSLRLHWTVKDLLEKRLGLPFEITWRYLESPPSTPHILWDSFGSFDDFDKVVKKNPSMNVHFFEAHDEQRLQWLASSGSLKQVKKCGVSKETYVDEYTTLQECNNRINVITAPAGMGKSEILKKFKSFWPSKFFPVIVNLKEHSDFFDNVHEDDETLEHFLFDSNDDLFWSEIKRNFAKRKKIMFFLDGLDELEHENIDVALDHVKRLSEMGFTLWLTSRPHLEELIENKLNVLCRNIQEFSDKNQEDYIRERLKQSPNVDQLVSGIFKNIDTIVENRVILDVPMQLYMITEILKESPDISDNIFVLTKMFRNFCIGRYRHFLRKNDCEHWKPLTKILSDSLRYRFKQYQIAALKSYFTRQEFQVFNIDLDNSCFEEIETESDFLGIILKISPDAVVFHHSTTATYFAALYLAENYSKYGEFLQATLFKKEQTHLRLLFDLVLAENSPTHVAVLYKNVEALKKYKNDIHSVDKGGRSTLHLACSYGVTRVIIEDNLKNEHQSNDHFNKLRKRDNEYRKIIEFLLDNQVDLLSKDFVYQWDSLNFAETALSILPFDVILERTDSKIEMKDKILNLDQIKHKPLNILICSAIFSYRHLFKFLFEITQLKPENTTQILHSAACFNNFKIVNIMMDYKVDIQIDTKRGKTILHQACAMGHRELVMFLLSKGAQVNDVDEYGRTPLHLAALNGQLQTVETFLKHEASLDCVDKFGRTPLYFAVEKGHDEVVKYLVDEAHANFSKKAWNGWGPLELAIMQGNVNIVRFLLEKDVSVDGVDDYGMKPLHLAARQSNLEVLDMVLERFKDVDDWCTDGRTSLHFAIKNGNVAFCEYLLEKKACIDERDERGRSCLDYCVKFDRWEIFELLWKNNVDVDISDGDGINSLHWAAKRGHLKMVELLVNKCDRLIFEESIAGAMPLHFAAQNGHNKIVEILLENGADVDKPDHYFGTPLRWAASEGHVSTVELLLEKGATLETINGMSALDFAKYKIK</sequence>
<dbReference type="PROSITE" id="PS50088">
    <property type="entry name" value="ANK_REPEAT"/>
    <property type="match status" value="9"/>
</dbReference>
<reference evidence="4" key="1">
    <citation type="journal article" date="2023" name="G3 (Bethesda)">
        <title>Whole genome assemblies of Zophobas morio and Tenebrio molitor.</title>
        <authorList>
            <person name="Kaur S."/>
            <person name="Stinson S.A."/>
            <person name="diCenzo G.C."/>
        </authorList>
    </citation>
    <scope>NUCLEOTIDE SEQUENCE</scope>
    <source>
        <strain evidence="4">QUZm001</strain>
    </source>
</reference>
<feature type="repeat" description="ANK" evidence="3">
    <location>
        <begin position="1200"/>
        <end position="1222"/>
    </location>
</feature>
<dbReference type="InterPro" id="IPR050745">
    <property type="entry name" value="Multifunctional_regulatory"/>
</dbReference>
<feature type="repeat" description="ANK" evidence="3">
    <location>
        <begin position="1436"/>
        <end position="1465"/>
    </location>
</feature>
<evidence type="ECO:0000256" key="2">
    <source>
        <dbReference type="ARBA" id="ARBA00023043"/>
    </source>
</evidence>
<dbReference type="InterPro" id="IPR002110">
    <property type="entry name" value="Ankyrin_rpt"/>
</dbReference>
<gene>
    <name evidence="4" type="ORF">Zmor_009431</name>
</gene>
<keyword evidence="2 3" id="KW-0040">ANK repeat</keyword>
<feature type="repeat" description="ANK" evidence="3">
    <location>
        <begin position="1300"/>
        <end position="1332"/>
    </location>
</feature>
<proteinExistence type="predicted"/>
<accession>A0AA38IQN3</accession>
<evidence type="ECO:0000256" key="3">
    <source>
        <dbReference type="PROSITE-ProRule" id="PRU00023"/>
    </source>
</evidence>
<name>A0AA38IQN3_9CUCU</name>
<dbReference type="Gene3D" id="3.40.50.300">
    <property type="entry name" value="P-loop containing nucleotide triphosphate hydrolases"/>
    <property type="match status" value="1"/>
</dbReference>
<dbReference type="SMART" id="SM00248">
    <property type="entry name" value="ANK"/>
    <property type="match status" value="12"/>
</dbReference>
<dbReference type="Gene3D" id="1.25.40.20">
    <property type="entry name" value="Ankyrin repeat-containing domain"/>
    <property type="match status" value="2"/>
</dbReference>
<evidence type="ECO:0000313" key="4">
    <source>
        <dbReference type="EMBL" id="KAJ3657644.1"/>
    </source>
</evidence>
<keyword evidence="1" id="KW-0677">Repeat</keyword>
<keyword evidence="5" id="KW-1185">Reference proteome</keyword>
<feature type="repeat" description="ANK" evidence="3">
    <location>
        <begin position="1400"/>
        <end position="1432"/>
    </location>
</feature>
<organism evidence="4 5">
    <name type="scientific">Zophobas morio</name>
    <dbReference type="NCBI Taxonomy" id="2755281"/>
    <lineage>
        <taxon>Eukaryota</taxon>
        <taxon>Metazoa</taxon>
        <taxon>Ecdysozoa</taxon>
        <taxon>Arthropoda</taxon>
        <taxon>Hexapoda</taxon>
        <taxon>Insecta</taxon>
        <taxon>Pterygota</taxon>
        <taxon>Neoptera</taxon>
        <taxon>Endopterygota</taxon>
        <taxon>Coleoptera</taxon>
        <taxon>Polyphaga</taxon>
        <taxon>Cucujiformia</taxon>
        <taxon>Tenebrionidae</taxon>
        <taxon>Zophobas</taxon>
    </lineage>
</organism>
<feature type="repeat" description="ANK" evidence="3">
    <location>
        <begin position="1234"/>
        <end position="1266"/>
    </location>
</feature>
<feature type="repeat" description="ANK" evidence="3">
    <location>
        <begin position="1267"/>
        <end position="1295"/>
    </location>
</feature>